<evidence type="ECO:0000259" key="6">
    <source>
        <dbReference type="Pfam" id="PF02662"/>
    </source>
</evidence>
<dbReference type="AlphaFoldDB" id="X1ED11"/>
<keyword evidence="2" id="KW-0560">Oxidoreductase</keyword>
<feature type="domain" description="F420-non-reducing hydrogenase iron-sulfur subunit D" evidence="6">
    <location>
        <begin position="2"/>
        <end position="85"/>
    </location>
</feature>
<dbReference type="GO" id="GO:0016491">
    <property type="term" value="F:oxidoreductase activity"/>
    <property type="evidence" value="ECO:0007669"/>
    <property type="project" value="UniProtKB-KW"/>
</dbReference>
<keyword evidence="1" id="KW-0479">Metal-binding</keyword>
<dbReference type="InterPro" id="IPR003813">
    <property type="entry name" value="MvhD/FlpD"/>
</dbReference>
<evidence type="ECO:0000256" key="3">
    <source>
        <dbReference type="ARBA" id="ARBA00023004"/>
    </source>
</evidence>
<keyword evidence="5" id="KW-0812">Transmembrane</keyword>
<keyword evidence="4" id="KW-0411">Iron-sulfur</keyword>
<gene>
    <name evidence="7" type="ORF">S01H4_60256</name>
</gene>
<keyword evidence="3" id="KW-0408">Iron</keyword>
<reference evidence="7" key="1">
    <citation type="journal article" date="2014" name="Front. Microbiol.">
        <title>High frequency of phylogenetically diverse reductive dehalogenase-homologous genes in deep subseafloor sedimentary metagenomes.</title>
        <authorList>
            <person name="Kawai M."/>
            <person name="Futagami T."/>
            <person name="Toyoda A."/>
            <person name="Takaki Y."/>
            <person name="Nishi S."/>
            <person name="Hori S."/>
            <person name="Arai W."/>
            <person name="Tsubouchi T."/>
            <person name="Morono Y."/>
            <person name="Uchiyama I."/>
            <person name="Ito T."/>
            <person name="Fujiyama A."/>
            <person name="Inagaki F."/>
            <person name="Takami H."/>
        </authorList>
    </citation>
    <scope>NUCLEOTIDE SEQUENCE</scope>
    <source>
        <strain evidence="7">Expedition CK06-06</strain>
    </source>
</reference>
<sequence>MSKSFILQAFLKGADGVFIAGCHLGDCHYISGNENAYPRMDHLKNLLKKIGIEEERLKIHQISASEGKKFAEKITAFTKKISKLGDSKIPTKIRHINILFAYIIFFQLFIKMILLP</sequence>
<dbReference type="Pfam" id="PF02662">
    <property type="entry name" value="FlpD"/>
    <property type="match status" value="1"/>
</dbReference>
<evidence type="ECO:0000256" key="2">
    <source>
        <dbReference type="ARBA" id="ARBA00023002"/>
    </source>
</evidence>
<dbReference type="GO" id="GO:0046872">
    <property type="term" value="F:metal ion binding"/>
    <property type="evidence" value="ECO:0007669"/>
    <property type="project" value="UniProtKB-KW"/>
</dbReference>
<evidence type="ECO:0000256" key="1">
    <source>
        <dbReference type="ARBA" id="ARBA00022723"/>
    </source>
</evidence>
<keyword evidence="5" id="KW-1133">Transmembrane helix</keyword>
<organism evidence="7">
    <name type="scientific">marine sediment metagenome</name>
    <dbReference type="NCBI Taxonomy" id="412755"/>
    <lineage>
        <taxon>unclassified sequences</taxon>
        <taxon>metagenomes</taxon>
        <taxon>ecological metagenomes</taxon>
    </lineage>
</organism>
<dbReference type="GO" id="GO:0051536">
    <property type="term" value="F:iron-sulfur cluster binding"/>
    <property type="evidence" value="ECO:0007669"/>
    <property type="project" value="UniProtKB-KW"/>
</dbReference>
<evidence type="ECO:0000256" key="4">
    <source>
        <dbReference type="ARBA" id="ARBA00023014"/>
    </source>
</evidence>
<feature type="transmembrane region" description="Helical" evidence="5">
    <location>
        <begin position="96"/>
        <end position="115"/>
    </location>
</feature>
<keyword evidence="5" id="KW-0472">Membrane</keyword>
<evidence type="ECO:0000256" key="5">
    <source>
        <dbReference type="SAM" id="Phobius"/>
    </source>
</evidence>
<evidence type="ECO:0000313" key="7">
    <source>
        <dbReference type="EMBL" id="GAH15019.1"/>
    </source>
</evidence>
<comment type="caution">
    <text evidence="7">The sequence shown here is derived from an EMBL/GenBank/DDBJ whole genome shotgun (WGS) entry which is preliminary data.</text>
</comment>
<protein>
    <recommendedName>
        <fullName evidence="6">F420-non-reducing hydrogenase iron-sulfur subunit D domain-containing protein</fullName>
    </recommendedName>
</protein>
<accession>X1ED11</accession>
<proteinExistence type="predicted"/>
<dbReference type="EMBL" id="BART01035493">
    <property type="protein sequence ID" value="GAH15019.1"/>
    <property type="molecule type" value="Genomic_DNA"/>
</dbReference>
<name>X1ED11_9ZZZZ</name>